<proteinExistence type="predicted"/>
<evidence type="ECO:0000313" key="2">
    <source>
        <dbReference type="Proteomes" id="UP001499895"/>
    </source>
</evidence>
<protein>
    <recommendedName>
        <fullName evidence="3">Protein NO VEIN C-terminal domain-containing protein</fullName>
    </recommendedName>
</protein>
<dbReference type="EMBL" id="BAAAHB010000009">
    <property type="protein sequence ID" value="GAA0452204.1"/>
    <property type="molecule type" value="Genomic_DNA"/>
</dbReference>
<comment type="caution">
    <text evidence="1">The sequence shown here is derived from an EMBL/GenBank/DDBJ whole genome shotgun (WGS) entry which is preliminary data.</text>
</comment>
<organism evidence="1 2">
    <name type="scientific">Streptomyces stramineus</name>
    <dbReference type="NCBI Taxonomy" id="173861"/>
    <lineage>
        <taxon>Bacteria</taxon>
        <taxon>Bacillati</taxon>
        <taxon>Actinomycetota</taxon>
        <taxon>Actinomycetes</taxon>
        <taxon>Kitasatosporales</taxon>
        <taxon>Streptomycetaceae</taxon>
        <taxon>Streptomyces</taxon>
    </lineage>
</organism>
<reference evidence="1 2" key="1">
    <citation type="journal article" date="2019" name="Int. J. Syst. Evol. Microbiol.">
        <title>The Global Catalogue of Microorganisms (GCM) 10K type strain sequencing project: providing services to taxonomists for standard genome sequencing and annotation.</title>
        <authorList>
            <consortium name="The Broad Institute Genomics Platform"/>
            <consortium name="The Broad Institute Genome Sequencing Center for Infectious Disease"/>
            <person name="Wu L."/>
            <person name="Ma J."/>
        </authorList>
    </citation>
    <scope>NUCLEOTIDE SEQUENCE [LARGE SCALE GENOMIC DNA]</scope>
    <source>
        <strain evidence="1 2">JCM 10649</strain>
    </source>
</reference>
<sequence length="66" mass="7522">MAAVRASNVRRRDLVCVHNRWVEVKASRHDLRGGMAEVVLVFRSAPSLRVSALDVLWVVRGGKRRR</sequence>
<evidence type="ECO:0008006" key="3">
    <source>
        <dbReference type="Google" id="ProtNLM"/>
    </source>
</evidence>
<evidence type="ECO:0000313" key="1">
    <source>
        <dbReference type="EMBL" id="GAA0452204.1"/>
    </source>
</evidence>
<keyword evidence="2" id="KW-1185">Reference proteome</keyword>
<dbReference type="Proteomes" id="UP001499895">
    <property type="component" value="Unassembled WGS sequence"/>
</dbReference>
<name>A0ABN0ZM13_9ACTN</name>
<gene>
    <name evidence="1" type="ORF">GCM10009544_13750</name>
</gene>
<accession>A0ABN0ZM13</accession>